<organism evidence="15 16">
    <name type="scientific">Agrococcus terreus</name>
    <dbReference type="NCBI Taxonomy" id="574649"/>
    <lineage>
        <taxon>Bacteria</taxon>
        <taxon>Bacillati</taxon>
        <taxon>Actinomycetota</taxon>
        <taxon>Actinomycetes</taxon>
        <taxon>Micrococcales</taxon>
        <taxon>Microbacteriaceae</taxon>
        <taxon>Agrococcus</taxon>
    </lineage>
</organism>
<dbReference type="NCBIfam" id="NF004616">
    <property type="entry name" value="PRK05950.1"/>
    <property type="match status" value="1"/>
</dbReference>
<dbReference type="Pfam" id="PF13237">
    <property type="entry name" value="Fer4_10"/>
    <property type="match status" value="1"/>
</dbReference>
<dbReference type="Pfam" id="PF13085">
    <property type="entry name" value="Fer2_3"/>
    <property type="match status" value="1"/>
</dbReference>
<comment type="cofactor">
    <cofactor evidence="11">
        <name>[3Fe-4S] cluster</name>
        <dbReference type="ChEBI" id="CHEBI:21137"/>
    </cofactor>
    <text evidence="11">Binds 1 [3Fe-4S] cluster.</text>
</comment>
<evidence type="ECO:0000256" key="2">
    <source>
        <dbReference type="ARBA" id="ARBA00009433"/>
    </source>
</evidence>
<dbReference type="EMBL" id="BMLM01000002">
    <property type="protein sequence ID" value="GGN87567.1"/>
    <property type="molecule type" value="Genomic_DNA"/>
</dbReference>
<feature type="region of interest" description="Disordered" evidence="12">
    <location>
        <begin position="1"/>
        <end position="75"/>
    </location>
</feature>
<evidence type="ECO:0000256" key="8">
    <source>
        <dbReference type="ARBA" id="ARBA00023004"/>
    </source>
</evidence>
<evidence type="ECO:0000256" key="6">
    <source>
        <dbReference type="ARBA" id="ARBA00022723"/>
    </source>
</evidence>
<dbReference type="InterPro" id="IPR050573">
    <property type="entry name" value="SDH/FRD_Iron-Sulfur"/>
</dbReference>
<dbReference type="CDD" id="cd00207">
    <property type="entry name" value="fer2"/>
    <property type="match status" value="1"/>
</dbReference>
<evidence type="ECO:0000256" key="9">
    <source>
        <dbReference type="ARBA" id="ARBA00023014"/>
    </source>
</evidence>
<dbReference type="Proteomes" id="UP000626982">
    <property type="component" value="Unassembled WGS sequence"/>
</dbReference>
<accession>A0ABQ2KR23</accession>
<protein>
    <recommendedName>
        <fullName evidence="11">Succinate dehydrogenase iron-sulfur subunit</fullName>
        <ecNumber evidence="11">1.3.5.1</ecNumber>
    </recommendedName>
</protein>
<reference evidence="16" key="1">
    <citation type="journal article" date="2019" name="Int. J. Syst. Evol. Microbiol.">
        <title>The Global Catalogue of Microorganisms (GCM) 10K type strain sequencing project: providing services to taxonomists for standard genome sequencing and annotation.</title>
        <authorList>
            <consortium name="The Broad Institute Genomics Platform"/>
            <consortium name="The Broad Institute Genome Sequencing Center for Infectious Disease"/>
            <person name="Wu L."/>
            <person name="Ma J."/>
        </authorList>
    </citation>
    <scope>NUCLEOTIDE SEQUENCE [LARGE SCALE GENOMIC DNA]</scope>
    <source>
        <strain evidence="16">CGMCC 1.6960</strain>
    </source>
</reference>
<evidence type="ECO:0000256" key="10">
    <source>
        <dbReference type="ARBA" id="ARBA00023291"/>
    </source>
</evidence>
<comment type="cofactor">
    <cofactor evidence="11">
        <name>[2Fe-2S] cluster</name>
        <dbReference type="ChEBI" id="CHEBI:190135"/>
    </cofactor>
    <text evidence="11">Binds 1 [2Fe-2S] cluster.</text>
</comment>
<dbReference type="PROSITE" id="PS00198">
    <property type="entry name" value="4FE4S_FER_1"/>
    <property type="match status" value="1"/>
</dbReference>
<keyword evidence="10 11" id="KW-0003">3Fe-4S</keyword>
<dbReference type="InterPro" id="IPR012675">
    <property type="entry name" value="Beta-grasp_dom_sf"/>
</dbReference>
<keyword evidence="7" id="KW-0560">Oxidoreductase</keyword>
<evidence type="ECO:0000256" key="5">
    <source>
        <dbReference type="ARBA" id="ARBA00022714"/>
    </source>
</evidence>
<keyword evidence="6 11" id="KW-0479">Metal-binding</keyword>
<keyword evidence="9 11" id="KW-0411">Iron-sulfur</keyword>
<evidence type="ECO:0000256" key="12">
    <source>
        <dbReference type="SAM" id="MobiDB-lite"/>
    </source>
</evidence>
<gene>
    <name evidence="15" type="ORF">GCM10010968_22220</name>
</gene>
<feature type="domain" description="2Fe-2S ferredoxin-type" evidence="13">
    <location>
        <begin position="80"/>
        <end position="174"/>
    </location>
</feature>
<evidence type="ECO:0000256" key="7">
    <source>
        <dbReference type="ARBA" id="ARBA00023002"/>
    </source>
</evidence>
<dbReference type="PANTHER" id="PTHR11921:SF29">
    <property type="entry name" value="SUCCINATE DEHYDROGENASE [UBIQUINONE] IRON-SULFUR SUBUNIT, MITOCHONDRIAL"/>
    <property type="match status" value="1"/>
</dbReference>
<evidence type="ECO:0000256" key="4">
    <source>
        <dbReference type="ARBA" id="ARBA00022532"/>
    </source>
</evidence>
<dbReference type="PROSITE" id="PS51379">
    <property type="entry name" value="4FE4S_FER_2"/>
    <property type="match status" value="1"/>
</dbReference>
<dbReference type="SUPFAM" id="SSF54292">
    <property type="entry name" value="2Fe-2S ferredoxin-like"/>
    <property type="match status" value="1"/>
</dbReference>
<dbReference type="Gene3D" id="1.10.1060.10">
    <property type="entry name" value="Alpha-helical ferredoxin"/>
    <property type="match status" value="1"/>
</dbReference>
<evidence type="ECO:0000259" key="13">
    <source>
        <dbReference type="PROSITE" id="PS51085"/>
    </source>
</evidence>
<dbReference type="Gene3D" id="3.10.20.30">
    <property type="match status" value="1"/>
</dbReference>
<dbReference type="InterPro" id="IPR017896">
    <property type="entry name" value="4Fe4S_Fe-S-bd"/>
</dbReference>
<evidence type="ECO:0000259" key="14">
    <source>
        <dbReference type="PROSITE" id="PS51379"/>
    </source>
</evidence>
<feature type="compositionally biased region" description="Low complexity" evidence="12">
    <location>
        <begin position="24"/>
        <end position="57"/>
    </location>
</feature>
<dbReference type="NCBIfam" id="TIGR00384">
    <property type="entry name" value="dhsB"/>
    <property type="match status" value="1"/>
</dbReference>
<dbReference type="InterPro" id="IPR001041">
    <property type="entry name" value="2Fe-2S_ferredoxin-type"/>
</dbReference>
<feature type="domain" description="4Fe-4S ferredoxin-type" evidence="14">
    <location>
        <begin position="214"/>
        <end position="236"/>
    </location>
</feature>
<dbReference type="SUPFAM" id="SSF46548">
    <property type="entry name" value="alpha-helical ferredoxin"/>
    <property type="match status" value="1"/>
</dbReference>
<dbReference type="InterPro" id="IPR009051">
    <property type="entry name" value="Helical_ferredxn"/>
</dbReference>
<dbReference type="InterPro" id="IPR025192">
    <property type="entry name" value="Succ_DH/fum_Rdtase_N"/>
</dbReference>
<feature type="compositionally biased region" description="Basic and acidic residues" evidence="12">
    <location>
        <begin position="1"/>
        <end position="13"/>
    </location>
</feature>
<comment type="caution">
    <text evidence="15">The sequence shown here is derived from an EMBL/GenBank/DDBJ whole genome shotgun (WGS) entry which is preliminary data.</text>
</comment>
<dbReference type="PROSITE" id="PS51085">
    <property type="entry name" value="2FE2S_FER_2"/>
    <property type="match status" value="1"/>
</dbReference>
<evidence type="ECO:0000256" key="1">
    <source>
        <dbReference type="ARBA" id="ARBA00005163"/>
    </source>
</evidence>
<comment type="catalytic activity">
    <reaction evidence="11">
        <text>a quinone + succinate = fumarate + a quinol</text>
        <dbReference type="Rhea" id="RHEA:40523"/>
        <dbReference type="ChEBI" id="CHEBI:24646"/>
        <dbReference type="ChEBI" id="CHEBI:29806"/>
        <dbReference type="ChEBI" id="CHEBI:30031"/>
        <dbReference type="ChEBI" id="CHEBI:132124"/>
        <dbReference type="EC" id="1.3.5.1"/>
    </reaction>
</comment>
<keyword evidence="3 11" id="KW-0004">4Fe-4S</keyword>
<evidence type="ECO:0000313" key="15">
    <source>
        <dbReference type="EMBL" id="GGN87567.1"/>
    </source>
</evidence>
<dbReference type="InterPro" id="IPR004489">
    <property type="entry name" value="Succ_DH/fum_Rdtase_Fe-S"/>
</dbReference>
<keyword evidence="4" id="KW-0816">Tricarboxylic acid cycle</keyword>
<comment type="similarity">
    <text evidence="2 11">Belongs to the succinate dehydrogenase/fumarate reductase iron-sulfur protein family.</text>
</comment>
<dbReference type="InterPro" id="IPR017900">
    <property type="entry name" value="4Fe4S_Fe_S_CS"/>
</dbReference>
<name>A0ABQ2KR23_9MICO</name>
<sequence>MSDDEKKNEDSKGFEGAAETGDPTAQADAAAEATTADAQSAMSSSGTSAEPAGSAAEAADRDVEPAPAAAAEPVEAPQSFPVTVIVRRYDPEVDDEPRWVDYDVQMYPTERILDALHRIKWEQDPSLAFRRSCAHGVCGSDAMRINGKNRLACKALVKDFDTSKPIYVEAIKGLPLEKDLIVNMEPFFDSFREIQPFLQATGKPEKERHQTIAQRERFDDTTKCILCAACTTSCPVFWTDGQYFGPAAIVNAHRFIFDSRDEASQVRLDILNDQEGVWRCRTTFNCTDACPRGIQVTKAIAEVKQAMMTGVKL</sequence>
<comment type="pathway">
    <text evidence="1">Carbohydrate metabolism; tricarboxylic acid cycle.</text>
</comment>
<evidence type="ECO:0000313" key="16">
    <source>
        <dbReference type="Proteomes" id="UP000626982"/>
    </source>
</evidence>
<evidence type="ECO:0000256" key="11">
    <source>
        <dbReference type="RuleBase" id="RU361237"/>
    </source>
</evidence>
<dbReference type="PANTHER" id="PTHR11921">
    <property type="entry name" value="SUCCINATE DEHYDROGENASE IRON-SULFUR PROTEIN"/>
    <property type="match status" value="1"/>
</dbReference>
<keyword evidence="16" id="KW-1185">Reference proteome</keyword>
<feature type="compositionally biased region" description="Low complexity" evidence="12">
    <location>
        <begin position="65"/>
        <end position="75"/>
    </location>
</feature>
<keyword evidence="5 11" id="KW-0001">2Fe-2S</keyword>
<dbReference type="EC" id="1.3.5.1" evidence="11"/>
<keyword evidence="8 11" id="KW-0408">Iron</keyword>
<dbReference type="InterPro" id="IPR036010">
    <property type="entry name" value="2Fe-2S_ferredoxin-like_sf"/>
</dbReference>
<comment type="cofactor">
    <cofactor evidence="11">
        <name>[4Fe-4S] cluster</name>
        <dbReference type="ChEBI" id="CHEBI:49883"/>
    </cofactor>
    <text evidence="11">Binds 1 [4Fe-4S] cluster.</text>
</comment>
<proteinExistence type="inferred from homology"/>
<evidence type="ECO:0000256" key="3">
    <source>
        <dbReference type="ARBA" id="ARBA00022485"/>
    </source>
</evidence>